<organism evidence="1 2">
    <name type="scientific">Trichomonas vaginalis (strain ATCC PRA-98 / G3)</name>
    <dbReference type="NCBI Taxonomy" id="412133"/>
    <lineage>
        <taxon>Eukaryota</taxon>
        <taxon>Metamonada</taxon>
        <taxon>Parabasalia</taxon>
        <taxon>Trichomonadida</taxon>
        <taxon>Trichomonadidae</taxon>
        <taxon>Trichomonas</taxon>
    </lineage>
</organism>
<dbReference type="SMR" id="A2DRT6"/>
<evidence type="ECO:0000313" key="2">
    <source>
        <dbReference type="Proteomes" id="UP000001542"/>
    </source>
</evidence>
<dbReference type="KEGG" id="tva:4774895"/>
<reference evidence="1" key="2">
    <citation type="journal article" date="2007" name="Science">
        <title>Draft genome sequence of the sexually transmitted pathogen Trichomonas vaginalis.</title>
        <authorList>
            <person name="Carlton J.M."/>
            <person name="Hirt R.P."/>
            <person name="Silva J.C."/>
            <person name="Delcher A.L."/>
            <person name="Schatz M."/>
            <person name="Zhao Q."/>
            <person name="Wortman J.R."/>
            <person name="Bidwell S.L."/>
            <person name="Alsmark U.C.M."/>
            <person name="Besteiro S."/>
            <person name="Sicheritz-Ponten T."/>
            <person name="Noel C.J."/>
            <person name="Dacks J.B."/>
            <person name="Foster P.G."/>
            <person name="Simillion C."/>
            <person name="Van de Peer Y."/>
            <person name="Miranda-Saavedra D."/>
            <person name="Barton G.J."/>
            <person name="Westrop G.D."/>
            <person name="Mueller S."/>
            <person name="Dessi D."/>
            <person name="Fiori P.L."/>
            <person name="Ren Q."/>
            <person name="Paulsen I."/>
            <person name="Zhang H."/>
            <person name="Bastida-Corcuera F.D."/>
            <person name="Simoes-Barbosa A."/>
            <person name="Brown M.T."/>
            <person name="Hayes R.D."/>
            <person name="Mukherjee M."/>
            <person name="Okumura C.Y."/>
            <person name="Schneider R."/>
            <person name="Smith A.J."/>
            <person name="Vanacova S."/>
            <person name="Villalvazo M."/>
            <person name="Haas B.J."/>
            <person name="Pertea M."/>
            <person name="Feldblyum T.V."/>
            <person name="Utterback T.R."/>
            <person name="Shu C.L."/>
            <person name="Osoegawa K."/>
            <person name="de Jong P.J."/>
            <person name="Hrdy I."/>
            <person name="Horvathova L."/>
            <person name="Zubacova Z."/>
            <person name="Dolezal P."/>
            <person name="Malik S.B."/>
            <person name="Logsdon J.M. Jr."/>
            <person name="Henze K."/>
            <person name="Gupta A."/>
            <person name="Wang C.C."/>
            <person name="Dunne R.L."/>
            <person name="Upcroft J.A."/>
            <person name="Upcroft P."/>
            <person name="White O."/>
            <person name="Salzberg S.L."/>
            <person name="Tang P."/>
            <person name="Chiu C.-H."/>
            <person name="Lee Y.-S."/>
            <person name="Embley T.M."/>
            <person name="Coombs G.H."/>
            <person name="Mottram J.C."/>
            <person name="Tachezy J."/>
            <person name="Fraser-Liggett C.M."/>
            <person name="Johnson P.J."/>
        </authorList>
    </citation>
    <scope>NUCLEOTIDE SEQUENCE [LARGE SCALE GENOMIC DNA]</scope>
    <source>
        <strain evidence="1">G3</strain>
    </source>
</reference>
<evidence type="ECO:0000313" key="1">
    <source>
        <dbReference type="EMBL" id="EAY16883.1"/>
    </source>
</evidence>
<dbReference type="VEuPathDB" id="TrichDB:TVAG_150340"/>
<dbReference type="Proteomes" id="UP000001542">
    <property type="component" value="Unassembled WGS sequence"/>
</dbReference>
<dbReference type="AlphaFoldDB" id="A2DRT6"/>
<proteinExistence type="predicted"/>
<dbReference type="InParanoid" id="A2DRT6"/>
<keyword evidence="2" id="KW-1185">Reference proteome</keyword>
<name>A2DRT6_TRIV3</name>
<reference evidence="1" key="1">
    <citation type="submission" date="2006-10" db="EMBL/GenBank/DDBJ databases">
        <authorList>
            <person name="Amadeo P."/>
            <person name="Zhao Q."/>
            <person name="Wortman J."/>
            <person name="Fraser-Liggett C."/>
            <person name="Carlton J."/>
        </authorList>
    </citation>
    <scope>NUCLEOTIDE SEQUENCE</scope>
    <source>
        <strain evidence="1">G3</strain>
    </source>
</reference>
<dbReference type="VEuPathDB" id="TrichDB:TVAGG3_0978820"/>
<gene>
    <name evidence="1" type="ORF">TVAG_150340</name>
</gene>
<dbReference type="RefSeq" id="XP_001329106.1">
    <property type="nucleotide sequence ID" value="XM_001329071.1"/>
</dbReference>
<protein>
    <submittedName>
        <fullName evidence="1">Uncharacterized protein</fullName>
    </submittedName>
</protein>
<accession>A2DRT6</accession>
<sequence>MEWPLQMDFGNRVIVNGHISLSAKNNEVLITFLNQDRKTILIDSLSQLQTIEFDDADPLLMELKGQNIKRKFKLENETAVSSIWSYFQQYYRLKPAPGNHRIFSILPKTPNPNRSRGILYQAVRSNSTPLAEVKFSHTADGITNELIRESISELQIIDIDENNYDKVFSNGKVINGYSVSELDVSPAFTIELWRRILGIQEWRFEEYSKLKAQLDPVLTGKVEANVTLKKFIETSKNDLQKKIFTIEGGEGIAFNALLAFFLNNFCTDDYIPSMSHVVTLFTNCLLAGSAGEDMFYTQSGDNISADQASSIIFSLFDSYYSKTSGILSSLFDDTLQLIMLSSPSTHEMISSANLENFNFLIDEVGSLFIKGRDMENSVLLMTAGLSSPSIPQFVRTFLASSFILLHNRLAEIVEEQPSLFCDTYIRLLQTVNVRLLLHNAHLMSDFENEADK</sequence>
<dbReference type="OrthoDB" id="10615461at2759"/>
<dbReference type="EMBL" id="DS113237">
    <property type="protein sequence ID" value="EAY16883.1"/>
    <property type="molecule type" value="Genomic_DNA"/>
</dbReference>